<protein>
    <recommendedName>
        <fullName evidence="3">YacP-like NYN domain protein</fullName>
    </recommendedName>
</protein>
<name>D0WJ67_SLAES</name>
<comment type="caution">
    <text evidence="1">The sequence shown here is derived from an EMBL/GenBank/DDBJ whole genome shotgun (WGS) entry which is preliminary data.</text>
</comment>
<dbReference type="Proteomes" id="UP000006001">
    <property type="component" value="Unassembled WGS sequence"/>
</dbReference>
<dbReference type="RefSeq" id="WP_006363173.1">
    <property type="nucleotide sequence ID" value="NZ_GG700631.1"/>
</dbReference>
<gene>
    <name evidence="1" type="ORF">HMPREF0762_01892</name>
</gene>
<dbReference type="Pfam" id="PF05991">
    <property type="entry name" value="NYN_YacP"/>
    <property type="match status" value="1"/>
</dbReference>
<dbReference type="AlphaFoldDB" id="D0WJ67"/>
<sequence>MARTRRKLLIIDGYNVLRSGERYLHLRDAGPNPDFADDAFNRAREALINDVVMYAGGDAEAVIVFDGNHEPPGDAGEKVAGVRIVFSTAGSSADRVIEKLSRDARDRGIEVMVVTSDATVQNTVFGFGVDRMSANGFSRAVARDEHERSLDEAPGIAVKNTVAERLSPGMAEKLAALRDSLGAAGGGSPRGTA</sequence>
<dbReference type="STRING" id="649764.HMPREF0762_01892"/>
<reference evidence="1" key="1">
    <citation type="submission" date="2009-10" db="EMBL/GenBank/DDBJ databases">
        <authorList>
            <person name="Weinstock G."/>
            <person name="Sodergren E."/>
            <person name="Clifton S."/>
            <person name="Fulton L."/>
            <person name="Fulton B."/>
            <person name="Courtney L."/>
            <person name="Fronick C."/>
            <person name="Harrison M."/>
            <person name="Strong C."/>
            <person name="Farmer C."/>
            <person name="Delahaunty K."/>
            <person name="Markovic C."/>
            <person name="Hall O."/>
            <person name="Minx P."/>
            <person name="Tomlinson C."/>
            <person name="Mitreva M."/>
            <person name="Nelson J."/>
            <person name="Hou S."/>
            <person name="Wollam A."/>
            <person name="Pepin K.H."/>
            <person name="Johnson M."/>
            <person name="Bhonagiri V."/>
            <person name="Nash W.E."/>
            <person name="Warren W."/>
            <person name="Chinwalla A."/>
            <person name="Mardis E.R."/>
            <person name="Wilson R.K."/>
        </authorList>
    </citation>
    <scope>NUCLEOTIDE SEQUENCE [LARGE SCALE GENOMIC DNA]</scope>
    <source>
        <strain evidence="1">ATCC 700122</strain>
    </source>
</reference>
<dbReference type="EMBL" id="ACUX02000019">
    <property type="protein sequence ID" value="EEZ60415.1"/>
    <property type="molecule type" value="Genomic_DNA"/>
</dbReference>
<dbReference type="HOGENOM" id="CLU_101326_0_0_11"/>
<evidence type="ECO:0000313" key="2">
    <source>
        <dbReference type="Proteomes" id="UP000006001"/>
    </source>
</evidence>
<dbReference type="PANTHER" id="PTHR34547:SF1">
    <property type="entry name" value="YACP-LIKE NYN DOMAIN PROTEIN"/>
    <property type="match status" value="1"/>
</dbReference>
<keyword evidence="2" id="KW-1185">Reference proteome</keyword>
<dbReference type="eggNOG" id="COG3688">
    <property type="taxonomic scope" value="Bacteria"/>
</dbReference>
<accession>D0WJ67</accession>
<organism evidence="1 2">
    <name type="scientific">Slackia exigua (strain ATCC 700122 / DSM 15923 / CIP 105133 / JCM 11022 / KCTC 5966 / S-7)</name>
    <dbReference type="NCBI Taxonomy" id="649764"/>
    <lineage>
        <taxon>Bacteria</taxon>
        <taxon>Bacillati</taxon>
        <taxon>Actinomycetota</taxon>
        <taxon>Coriobacteriia</taxon>
        <taxon>Eggerthellales</taxon>
        <taxon>Eggerthellaceae</taxon>
        <taxon>Slackia</taxon>
    </lineage>
</organism>
<dbReference type="OrthoDB" id="3173322at2"/>
<dbReference type="GeneID" id="85008065"/>
<dbReference type="PANTHER" id="PTHR34547">
    <property type="entry name" value="YACP-LIKE NYN DOMAIN PROTEIN"/>
    <property type="match status" value="1"/>
</dbReference>
<evidence type="ECO:0000313" key="1">
    <source>
        <dbReference type="EMBL" id="EEZ60415.1"/>
    </source>
</evidence>
<evidence type="ECO:0008006" key="3">
    <source>
        <dbReference type="Google" id="ProtNLM"/>
    </source>
</evidence>
<dbReference type="InterPro" id="IPR010298">
    <property type="entry name" value="YacP-like"/>
</dbReference>
<proteinExistence type="predicted"/>